<dbReference type="Proteomes" id="UP000261284">
    <property type="component" value="Unassembled WGS sequence"/>
</dbReference>
<evidence type="ECO:0000256" key="3">
    <source>
        <dbReference type="ARBA" id="ARBA00022692"/>
    </source>
</evidence>
<dbReference type="GO" id="GO:0016020">
    <property type="term" value="C:membrane"/>
    <property type="evidence" value="ECO:0007669"/>
    <property type="project" value="UniProtKB-SubCell"/>
</dbReference>
<gene>
    <name evidence="7" type="ORF">DXN05_07695</name>
</gene>
<evidence type="ECO:0000256" key="1">
    <source>
        <dbReference type="ARBA" id="ARBA00004141"/>
    </source>
</evidence>
<dbReference type="OrthoDB" id="9788444at2"/>
<evidence type="ECO:0000256" key="2">
    <source>
        <dbReference type="ARBA" id="ARBA00010544"/>
    </source>
</evidence>
<evidence type="ECO:0000313" key="7">
    <source>
        <dbReference type="EMBL" id="RFM29146.1"/>
    </source>
</evidence>
<keyword evidence="4 6" id="KW-1133">Transmembrane helix</keyword>
<keyword evidence="3 6" id="KW-0812">Transmembrane</keyword>
<feature type="transmembrane region" description="Helical" evidence="6">
    <location>
        <begin position="127"/>
        <end position="148"/>
    </location>
</feature>
<accession>A0A3E1NMI8</accession>
<name>A0A3E1NMI8_9BACT</name>
<dbReference type="EMBL" id="QTJU01000002">
    <property type="protein sequence ID" value="RFM29146.1"/>
    <property type="molecule type" value="Genomic_DNA"/>
</dbReference>
<evidence type="ECO:0000313" key="8">
    <source>
        <dbReference type="Proteomes" id="UP000261284"/>
    </source>
</evidence>
<dbReference type="AlphaFoldDB" id="A0A3E1NMI8"/>
<feature type="transmembrane region" description="Helical" evidence="6">
    <location>
        <begin position="95"/>
        <end position="121"/>
    </location>
</feature>
<dbReference type="Pfam" id="PF03379">
    <property type="entry name" value="CcmB"/>
    <property type="match status" value="1"/>
</dbReference>
<comment type="subcellular location">
    <subcellularLocation>
        <location evidence="1">Membrane</location>
        <topology evidence="1">Multi-pass membrane protein</topology>
    </subcellularLocation>
</comment>
<evidence type="ECO:0000256" key="6">
    <source>
        <dbReference type="SAM" id="Phobius"/>
    </source>
</evidence>
<dbReference type="GO" id="GO:0015232">
    <property type="term" value="F:heme transmembrane transporter activity"/>
    <property type="evidence" value="ECO:0007669"/>
    <property type="project" value="InterPro"/>
</dbReference>
<keyword evidence="8" id="KW-1185">Reference proteome</keyword>
<evidence type="ECO:0000256" key="4">
    <source>
        <dbReference type="ARBA" id="ARBA00022989"/>
    </source>
</evidence>
<dbReference type="GO" id="GO:0017004">
    <property type="term" value="P:cytochrome complex assembly"/>
    <property type="evidence" value="ECO:0007669"/>
    <property type="project" value="InterPro"/>
</dbReference>
<proteinExistence type="inferred from homology"/>
<feature type="transmembrane region" description="Helical" evidence="6">
    <location>
        <begin position="197"/>
        <end position="219"/>
    </location>
</feature>
<comment type="similarity">
    <text evidence="2">Belongs to the CcmB/CycW/HelB family.</text>
</comment>
<feature type="transmembrane region" description="Helical" evidence="6">
    <location>
        <begin position="25"/>
        <end position="44"/>
    </location>
</feature>
<feature type="transmembrane region" description="Helical" evidence="6">
    <location>
        <begin position="160"/>
        <end position="185"/>
    </location>
</feature>
<sequence length="221" mass="24241">MQSSSTTHITALVKKDILLEMRQQFSLYGVLLYVAATIFVVYLINGQPESDTWNALFWVVQLFVCVNGVAKSFLQEQRGRMLYFYSIAGAKDFILAKLIFNAILMLVMNLLALGIFLVLLGNPLEHMATFIGISLMGGLGLSLVFTFLSAIAAKAQQSASLVAILGFPVIIPQLLLLARIAKIAFAPVIQSGLTQMLLLLVGFDALVVVLAIILFPFLWKD</sequence>
<dbReference type="RefSeq" id="WP_116847129.1">
    <property type="nucleotide sequence ID" value="NZ_QTJU01000002.1"/>
</dbReference>
<dbReference type="InterPro" id="IPR003544">
    <property type="entry name" value="Cyt_c_biogenesis_CcmB"/>
</dbReference>
<reference evidence="7 8" key="1">
    <citation type="submission" date="2018-08" db="EMBL/GenBank/DDBJ databases">
        <title>Chitinophagaceae sp. K23C18032701, a novel bacterium isolated from forest soil.</title>
        <authorList>
            <person name="Wang C."/>
        </authorList>
    </citation>
    <scope>NUCLEOTIDE SEQUENCE [LARGE SCALE GENOMIC DNA]</scope>
    <source>
        <strain evidence="7 8">K23C18032701</strain>
    </source>
</reference>
<feature type="transmembrane region" description="Helical" evidence="6">
    <location>
        <begin position="56"/>
        <end position="74"/>
    </location>
</feature>
<keyword evidence="5 6" id="KW-0472">Membrane</keyword>
<protein>
    <submittedName>
        <fullName evidence="7">Cytochrome C biogenesis protein</fullName>
    </submittedName>
</protein>
<comment type="caution">
    <text evidence="7">The sequence shown here is derived from an EMBL/GenBank/DDBJ whole genome shotgun (WGS) entry which is preliminary data.</text>
</comment>
<evidence type="ECO:0000256" key="5">
    <source>
        <dbReference type="ARBA" id="ARBA00023136"/>
    </source>
</evidence>
<organism evidence="7 8">
    <name type="scientific">Deminuibacter soli</name>
    <dbReference type="NCBI Taxonomy" id="2291815"/>
    <lineage>
        <taxon>Bacteria</taxon>
        <taxon>Pseudomonadati</taxon>
        <taxon>Bacteroidota</taxon>
        <taxon>Chitinophagia</taxon>
        <taxon>Chitinophagales</taxon>
        <taxon>Chitinophagaceae</taxon>
        <taxon>Deminuibacter</taxon>
    </lineage>
</organism>